<evidence type="ECO:0000256" key="2">
    <source>
        <dbReference type="ARBA" id="ARBA00022692"/>
    </source>
</evidence>
<dbReference type="GO" id="GO:0016020">
    <property type="term" value="C:membrane"/>
    <property type="evidence" value="ECO:0007669"/>
    <property type="project" value="UniProtKB-SubCell"/>
</dbReference>
<keyword evidence="8" id="KW-1185">Reference proteome</keyword>
<evidence type="ECO:0000313" key="8">
    <source>
        <dbReference type="Proteomes" id="UP000268908"/>
    </source>
</evidence>
<evidence type="ECO:0000256" key="1">
    <source>
        <dbReference type="ARBA" id="ARBA00004141"/>
    </source>
</evidence>
<keyword evidence="3 6" id="KW-1133">Transmembrane helix</keyword>
<feature type="transmembrane region" description="Helical" evidence="6">
    <location>
        <begin position="249"/>
        <end position="272"/>
    </location>
</feature>
<evidence type="ECO:0000256" key="5">
    <source>
        <dbReference type="SAM" id="MobiDB-lite"/>
    </source>
</evidence>
<name>A0A497XEF2_9PROT</name>
<evidence type="ECO:0000256" key="6">
    <source>
        <dbReference type="SAM" id="Phobius"/>
    </source>
</evidence>
<dbReference type="GO" id="GO:0030255">
    <property type="term" value="P:protein secretion by the type IV secretion system"/>
    <property type="evidence" value="ECO:0007669"/>
    <property type="project" value="InterPro"/>
</dbReference>
<feature type="transmembrane region" description="Helical" evidence="6">
    <location>
        <begin position="28"/>
        <end position="45"/>
    </location>
</feature>
<proteinExistence type="predicted"/>
<comment type="subcellular location">
    <subcellularLocation>
        <location evidence="1">Membrane</location>
        <topology evidence="1">Multi-pass membrane protein</topology>
    </subcellularLocation>
</comment>
<dbReference type="RefSeq" id="WP_121240770.1">
    <property type="nucleotide sequence ID" value="NZ_BHVV01000006.1"/>
</dbReference>
<comment type="caution">
    <text evidence="7">The sequence shown here is derived from an EMBL/GenBank/DDBJ whole genome shotgun (WGS) entry which is preliminary data.</text>
</comment>
<feature type="transmembrane region" description="Helical" evidence="6">
    <location>
        <begin position="215"/>
        <end position="237"/>
    </location>
</feature>
<reference evidence="7 8" key="1">
    <citation type="submission" date="2018-10" db="EMBL/GenBank/DDBJ databases">
        <title>Genomic Encyclopedia of Type Strains, Phase IV (KMG-IV): sequencing the most valuable type-strain genomes for metagenomic binning, comparative biology and taxonomic classification.</title>
        <authorList>
            <person name="Goeker M."/>
        </authorList>
    </citation>
    <scope>NUCLEOTIDE SEQUENCE [LARGE SCALE GENOMIC DNA]</scope>
    <source>
        <strain evidence="7 8">DSM 26916</strain>
    </source>
</reference>
<dbReference type="Pfam" id="PF04610">
    <property type="entry name" value="TrbL"/>
    <property type="match status" value="1"/>
</dbReference>
<evidence type="ECO:0000256" key="3">
    <source>
        <dbReference type="ARBA" id="ARBA00022989"/>
    </source>
</evidence>
<dbReference type="EMBL" id="RCCI01000005">
    <property type="protein sequence ID" value="RLJ64598.1"/>
    <property type="molecule type" value="Genomic_DNA"/>
</dbReference>
<protein>
    <submittedName>
        <fullName evidence="7">TrbL/VirB6 plasmid conjugal transfer protein</fullName>
    </submittedName>
</protein>
<dbReference type="AlphaFoldDB" id="A0A497XEF2"/>
<feature type="transmembrane region" description="Helical" evidence="6">
    <location>
        <begin position="141"/>
        <end position="167"/>
    </location>
</feature>
<accession>A0A497XEF2</accession>
<keyword evidence="4 6" id="KW-0472">Membrane</keyword>
<keyword evidence="2 6" id="KW-0812">Transmembrane</keyword>
<dbReference type="Proteomes" id="UP000268908">
    <property type="component" value="Unassembled WGS sequence"/>
</dbReference>
<feature type="region of interest" description="Disordered" evidence="5">
    <location>
        <begin position="300"/>
        <end position="326"/>
    </location>
</feature>
<feature type="compositionally biased region" description="Gly residues" evidence="5">
    <location>
        <begin position="302"/>
        <end position="326"/>
    </location>
</feature>
<evidence type="ECO:0000256" key="4">
    <source>
        <dbReference type="ARBA" id="ARBA00023136"/>
    </source>
</evidence>
<feature type="transmembrane region" description="Helical" evidence="6">
    <location>
        <begin position="174"/>
        <end position="195"/>
    </location>
</feature>
<sequence length="326" mass="31856">MTTFSFAALFSAVDTALAATSADLLPLSLSILGSLAVIRVVWFGLELALSGGVVTSLVGPFVRMILVIFFALWAAKGGLMDGIVSITDHVLDALGVGGGKLAQLGSSGMDTLAAAIGSLGEAMTALINPELLHPFDTIGRLIMYGVPVLILGLAIGTVMAAGIAFFIAVALGAVLLKVAAVLAPLFIPFLILPQTNFLFDGWLKFAIGAALYKPVAAIIAGIGGALLAGMSGILGALPAGGGAVSTAANAAQATLAALGVAGLAGLVLYLMLQVGTISTALVGGASLNAGRVTGAVRNAMRGGKGGGTDSGGKGGGSSGSGGAAKP</sequence>
<gene>
    <name evidence="7" type="ORF">DFR35_1239</name>
</gene>
<dbReference type="InterPro" id="IPR007688">
    <property type="entry name" value="Conjugal_tfr_TrbL/VirB6"/>
</dbReference>
<organism evidence="7 8">
    <name type="scientific">Sulfurisoma sediminicola</name>
    <dbReference type="NCBI Taxonomy" id="1381557"/>
    <lineage>
        <taxon>Bacteria</taxon>
        <taxon>Pseudomonadati</taxon>
        <taxon>Pseudomonadota</taxon>
        <taxon>Betaproteobacteria</taxon>
        <taxon>Nitrosomonadales</taxon>
        <taxon>Sterolibacteriaceae</taxon>
        <taxon>Sulfurisoma</taxon>
    </lineage>
</organism>
<evidence type="ECO:0000313" key="7">
    <source>
        <dbReference type="EMBL" id="RLJ64598.1"/>
    </source>
</evidence>
<feature type="transmembrane region" description="Helical" evidence="6">
    <location>
        <begin position="57"/>
        <end position="75"/>
    </location>
</feature>